<evidence type="ECO:0008006" key="3">
    <source>
        <dbReference type="Google" id="ProtNLM"/>
    </source>
</evidence>
<reference evidence="1 2" key="1">
    <citation type="submission" date="2014-02" db="EMBL/GenBank/DDBJ databases">
        <authorList>
            <person name="Bateh S."/>
            <person name="Bernal D."/>
            <person name="Debose F."/>
            <person name="Kujala R."/>
            <person name="Lamas N."/>
            <person name="Menkis M."/>
            <person name="Romero R."/>
            <person name="Schrull J."/>
            <person name="Sharma S."/>
            <person name="Sidronio T."/>
            <person name="Solanki D."/>
            <person name="Swartout D."/>
            <person name="Venero M."/>
            <person name="Vijayan A."/>
            <person name="Wang J.-S."/>
            <person name="Yakovenko A."/>
            <person name="Sabo J.L."/>
            <person name="Braun E.L."/>
            <person name="Barbazuk W.B."/>
            <person name="Buck G.A."/>
            <person name="Campbell R."/>
            <person name="Carvalho M.R."/>
            <person name="Duckworth R.A."/>
            <person name="Dunn T."/>
            <person name="Halpern C."/>
            <person name="Johnson A."/>
            <person name="Kiflezghi M.G."/>
            <person name="Lee V."/>
            <person name="Loviza R.A."/>
            <person name="Serrano M.G."/>
            <person name="Shah Z.V."/>
            <person name="Sharma K."/>
            <person name="Voegtly L.J."/>
            <person name="Walstead R."/>
            <person name="Wang Y.P."/>
            <person name="Bradley K.W."/>
            <person name="Clarke D.Q."/>
            <person name="Barker L.P."/>
            <person name="Bailey C."/>
            <person name="Asai D.J."/>
            <person name="Bowman C.A."/>
            <person name="Russell D.A."/>
            <person name="Pope W.H."/>
            <person name="Jacobs-Sera D."/>
            <person name="Hendrix R.W."/>
            <person name="Hatfull G.F."/>
        </authorList>
    </citation>
    <scope>NUCLEOTIDE SEQUENCE [LARGE SCALE GENOMIC DNA]</scope>
</reference>
<dbReference type="GeneID" id="19488319"/>
<dbReference type="Proteomes" id="UP000024441">
    <property type="component" value="Segment"/>
</dbReference>
<dbReference type="KEGG" id="vg:19488319"/>
<accession>A0A023W735</accession>
<protein>
    <recommendedName>
        <fullName evidence="3">Head-to-tail stopper</fullName>
    </recommendedName>
</protein>
<evidence type="ECO:0000313" key="2">
    <source>
        <dbReference type="Proteomes" id="UP000024441"/>
    </source>
</evidence>
<gene>
    <name evidence="1" type="primary">11</name>
    <name evidence="1" type="ORF">PBI_BERNAL13_11</name>
</gene>
<proteinExistence type="predicted"/>
<keyword evidence="2" id="KW-1185">Reference proteome</keyword>
<sequence>MGLLRVDFGLRVTFTRPTEDADGNKVSQSLGEGRVVLSQRTNQVFVPNTDDRIAGDQFDYNGIRYTLQGYPRGDMPHPFTGADFGWVAFDVDAQYLKASRGVR</sequence>
<name>A0A023W735_9CAUD</name>
<evidence type="ECO:0000313" key="1">
    <source>
        <dbReference type="EMBL" id="AHY26927.1"/>
    </source>
</evidence>
<organism evidence="1 2">
    <name type="scientific">Mycobacterium phage Bernal13</name>
    <dbReference type="NCBI Taxonomy" id="1486424"/>
    <lineage>
        <taxon>Viruses</taxon>
        <taxon>Duplodnaviria</taxon>
        <taxon>Heunggongvirae</taxon>
        <taxon>Uroviricota</taxon>
        <taxon>Caudoviricetes</taxon>
        <taxon>Bernalvirus</taxon>
        <taxon>Bernalvirus bernal13</taxon>
    </lineage>
</organism>
<dbReference type="RefSeq" id="YP_009031138.1">
    <property type="nucleotide sequence ID" value="NC_024135.1"/>
</dbReference>
<dbReference type="EMBL" id="KJ510413">
    <property type="protein sequence ID" value="AHY26927.1"/>
    <property type="molecule type" value="Genomic_DNA"/>
</dbReference>